<dbReference type="InterPro" id="IPR029028">
    <property type="entry name" value="Alpha/beta_knot_MTases"/>
</dbReference>
<evidence type="ECO:0000256" key="3">
    <source>
        <dbReference type="ARBA" id="ARBA00012328"/>
    </source>
</evidence>
<proteinExistence type="inferred from homology"/>
<feature type="domain" description="Ribosomal RNA small subunit methyltransferase E PUA-like" evidence="12">
    <location>
        <begin position="28"/>
        <end position="70"/>
    </location>
</feature>
<evidence type="ECO:0000256" key="7">
    <source>
        <dbReference type="ARBA" id="ARBA00022679"/>
    </source>
</evidence>
<dbReference type="AlphaFoldDB" id="A0A3B0TT56"/>
<dbReference type="NCBIfam" id="NF008696">
    <property type="entry name" value="PRK11713.3-5"/>
    <property type="match status" value="1"/>
</dbReference>
<name>A0A3B0TT56_9ZZZZ</name>
<reference evidence="13" key="1">
    <citation type="submission" date="2018-06" db="EMBL/GenBank/DDBJ databases">
        <authorList>
            <person name="Zhirakovskaya E."/>
        </authorList>
    </citation>
    <scope>NUCLEOTIDE SEQUENCE</scope>
</reference>
<evidence type="ECO:0000259" key="12">
    <source>
        <dbReference type="Pfam" id="PF20260"/>
    </source>
</evidence>
<dbReference type="GO" id="GO:0070042">
    <property type="term" value="F:rRNA (uridine-N3-)-methyltransferase activity"/>
    <property type="evidence" value="ECO:0007669"/>
    <property type="project" value="TreeGrafter"/>
</dbReference>
<dbReference type="Pfam" id="PF20260">
    <property type="entry name" value="PUA_4"/>
    <property type="match status" value="1"/>
</dbReference>
<dbReference type="SUPFAM" id="SSF88697">
    <property type="entry name" value="PUA domain-like"/>
    <property type="match status" value="1"/>
</dbReference>
<sequence>MPRTHKTQQRLYVDMPLSAKKTIKLDKMQSNYLANVLRKKTGDRLVLFNGRDGAWLAFISTVSRKLVEVETIECFARQPPHNDLWYGFAPLKSARLDYMAQKACEMGAGMIQPVVTEYTQIRRIKEERIIANVIEAAEQCEVLNLPQVLPQTSLLSLIENWPRDHSGRILIIADEEISPASPIEQLLAHKNRPLGLMIGPEGGFSQNERDLLRGHDFIVRISLGPRILRADTAAVAALALIQATIGDWD</sequence>
<evidence type="ECO:0000256" key="4">
    <source>
        <dbReference type="ARBA" id="ARBA00022490"/>
    </source>
</evidence>
<dbReference type="InterPro" id="IPR046886">
    <property type="entry name" value="RsmE_MTase_dom"/>
</dbReference>
<dbReference type="InterPro" id="IPR029026">
    <property type="entry name" value="tRNA_m1G_MTases_N"/>
</dbReference>
<evidence type="ECO:0000256" key="10">
    <source>
        <dbReference type="ARBA" id="ARBA00047944"/>
    </source>
</evidence>
<dbReference type="Pfam" id="PF04452">
    <property type="entry name" value="Methyltrans_RNA"/>
    <property type="match status" value="1"/>
</dbReference>
<comment type="subcellular location">
    <subcellularLocation>
        <location evidence="1">Cytoplasm</location>
    </subcellularLocation>
</comment>
<keyword evidence="7 13" id="KW-0808">Transferase</keyword>
<keyword evidence="8" id="KW-0949">S-adenosyl-L-methionine</keyword>
<evidence type="ECO:0000256" key="6">
    <source>
        <dbReference type="ARBA" id="ARBA00022603"/>
    </source>
</evidence>
<dbReference type="EC" id="2.1.1.193" evidence="3"/>
<dbReference type="InterPro" id="IPR046887">
    <property type="entry name" value="RsmE_PUA-like"/>
</dbReference>
<comment type="function">
    <text evidence="9">Specifically methylates the N3 position of the uracil ring of uridine 1498 (m3U1498) in 16S rRNA. Acts on the fully assembled 30S ribosomal subunit.</text>
</comment>
<dbReference type="PANTHER" id="PTHR30027:SF3">
    <property type="entry name" value="16S RRNA (URACIL(1498)-N(3))-METHYLTRANSFERASE"/>
    <property type="match status" value="1"/>
</dbReference>
<dbReference type="InterPro" id="IPR015947">
    <property type="entry name" value="PUA-like_sf"/>
</dbReference>
<dbReference type="NCBIfam" id="TIGR00046">
    <property type="entry name" value="RsmE family RNA methyltransferase"/>
    <property type="match status" value="1"/>
</dbReference>
<dbReference type="SUPFAM" id="SSF75217">
    <property type="entry name" value="alpha/beta knot"/>
    <property type="match status" value="1"/>
</dbReference>
<feature type="domain" description="Ribosomal RNA small subunit methyltransferase E methyltransferase" evidence="11">
    <location>
        <begin position="83"/>
        <end position="242"/>
    </location>
</feature>
<evidence type="ECO:0000256" key="5">
    <source>
        <dbReference type="ARBA" id="ARBA00022552"/>
    </source>
</evidence>
<gene>
    <name evidence="13" type="ORF">MNBD_ALPHA12-2077</name>
</gene>
<dbReference type="Gene3D" id="3.40.1280.10">
    <property type="match status" value="1"/>
</dbReference>
<dbReference type="Gene3D" id="2.40.240.20">
    <property type="entry name" value="Hypothetical PUA domain-like, domain 1"/>
    <property type="match status" value="1"/>
</dbReference>
<protein>
    <recommendedName>
        <fullName evidence="3">16S rRNA (uracil(1498)-N(3))-methyltransferase</fullName>
        <ecNumber evidence="3">2.1.1.193</ecNumber>
    </recommendedName>
</protein>
<evidence type="ECO:0000313" key="13">
    <source>
        <dbReference type="EMBL" id="VAW21158.1"/>
    </source>
</evidence>
<dbReference type="CDD" id="cd18084">
    <property type="entry name" value="RsmE-like"/>
    <property type="match status" value="1"/>
</dbReference>
<dbReference type="GO" id="GO:0005737">
    <property type="term" value="C:cytoplasm"/>
    <property type="evidence" value="ECO:0007669"/>
    <property type="project" value="UniProtKB-SubCell"/>
</dbReference>
<evidence type="ECO:0000259" key="11">
    <source>
        <dbReference type="Pfam" id="PF04452"/>
    </source>
</evidence>
<keyword evidence="4" id="KW-0963">Cytoplasm</keyword>
<comment type="catalytic activity">
    <reaction evidence="10">
        <text>uridine(1498) in 16S rRNA + S-adenosyl-L-methionine = N(3)-methyluridine(1498) in 16S rRNA + S-adenosyl-L-homocysteine + H(+)</text>
        <dbReference type="Rhea" id="RHEA:42920"/>
        <dbReference type="Rhea" id="RHEA-COMP:10283"/>
        <dbReference type="Rhea" id="RHEA-COMP:10284"/>
        <dbReference type="ChEBI" id="CHEBI:15378"/>
        <dbReference type="ChEBI" id="CHEBI:57856"/>
        <dbReference type="ChEBI" id="CHEBI:59789"/>
        <dbReference type="ChEBI" id="CHEBI:65315"/>
        <dbReference type="ChEBI" id="CHEBI:74502"/>
        <dbReference type="EC" id="2.1.1.193"/>
    </reaction>
</comment>
<evidence type="ECO:0000256" key="2">
    <source>
        <dbReference type="ARBA" id="ARBA00005528"/>
    </source>
</evidence>
<keyword evidence="6 13" id="KW-0489">Methyltransferase</keyword>
<evidence type="ECO:0000256" key="9">
    <source>
        <dbReference type="ARBA" id="ARBA00025699"/>
    </source>
</evidence>
<dbReference type="GO" id="GO:0070475">
    <property type="term" value="P:rRNA base methylation"/>
    <property type="evidence" value="ECO:0007669"/>
    <property type="project" value="TreeGrafter"/>
</dbReference>
<dbReference type="PIRSF" id="PIRSF015601">
    <property type="entry name" value="MTase_slr0722"/>
    <property type="match status" value="1"/>
</dbReference>
<accession>A0A3B0TT56</accession>
<keyword evidence="5" id="KW-0698">rRNA processing</keyword>
<evidence type="ECO:0000256" key="1">
    <source>
        <dbReference type="ARBA" id="ARBA00004496"/>
    </source>
</evidence>
<dbReference type="EMBL" id="UOEO01000159">
    <property type="protein sequence ID" value="VAW21158.1"/>
    <property type="molecule type" value="Genomic_DNA"/>
</dbReference>
<dbReference type="PANTHER" id="PTHR30027">
    <property type="entry name" value="RIBOSOMAL RNA SMALL SUBUNIT METHYLTRANSFERASE E"/>
    <property type="match status" value="1"/>
</dbReference>
<evidence type="ECO:0000256" key="8">
    <source>
        <dbReference type="ARBA" id="ARBA00022691"/>
    </source>
</evidence>
<organism evidence="13">
    <name type="scientific">hydrothermal vent metagenome</name>
    <dbReference type="NCBI Taxonomy" id="652676"/>
    <lineage>
        <taxon>unclassified sequences</taxon>
        <taxon>metagenomes</taxon>
        <taxon>ecological metagenomes</taxon>
    </lineage>
</organism>
<dbReference type="InterPro" id="IPR006700">
    <property type="entry name" value="RsmE"/>
</dbReference>
<comment type="similarity">
    <text evidence="2">Belongs to the RNA methyltransferase RsmE family.</text>
</comment>